<keyword evidence="2 7" id="KW-0813">Transport</keyword>
<dbReference type="InterPro" id="IPR037066">
    <property type="entry name" value="Plug_dom_sf"/>
</dbReference>
<feature type="chain" id="PRO_5009667623" evidence="8">
    <location>
        <begin position="23"/>
        <end position="1010"/>
    </location>
</feature>
<dbReference type="PROSITE" id="PS52016">
    <property type="entry name" value="TONB_DEPENDENT_REC_3"/>
    <property type="match status" value="1"/>
</dbReference>
<evidence type="ECO:0000313" key="10">
    <source>
        <dbReference type="EMBL" id="SFW71444.1"/>
    </source>
</evidence>
<keyword evidence="4 7" id="KW-0812">Transmembrane</keyword>
<evidence type="ECO:0000256" key="2">
    <source>
        <dbReference type="ARBA" id="ARBA00022448"/>
    </source>
</evidence>
<keyword evidence="6 7" id="KW-0998">Cell outer membrane</keyword>
<dbReference type="EMBL" id="FPJE01000025">
    <property type="protein sequence ID" value="SFW71444.1"/>
    <property type="molecule type" value="Genomic_DNA"/>
</dbReference>
<dbReference type="Pfam" id="PF07715">
    <property type="entry name" value="Plug"/>
    <property type="match status" value="1"/>
</dbReference>
<dbReference type="InterPro" id="IPR008969">
    <property type="entry name" value="CarboxyPept-like_regulatory"/>
</dbReference>
<dbReference type="AlphaFoldDB" id="A0A1K1RHY3"/>
<dbReference type="Proteomes" id="UP000182248">
    <property type="component" value="Unassembled WGS sequence"/>
</dbReference>
<dbReference type="InterPro" id="IPR036942">
    <property type="entry name" value="Beta-barrel_TonB_sf"/>
</dbReference>
<keyword evidence="8" id="KW-0732">Signal</keyword>
<evidence type="ECO:0000259" key="9">
    <source>
        <dbReference type="Pfam" id="PF07715"/>
    </source>
</evidence>
<feature type="signal peptide" evidence="8">
    <location>
        <begin position="1"/>
        <end position="22"/>
    </location>
</feature>
<dbReference type="SUPFAM" id="SSF56935">
    <property type="entry name" value="Porins"/>
    <property type="match status" value="1"/>
</dbReference>
<keyword evidence="11" id="KW-1185">Reference proteome</keyword>
<dbReference type="Gene3D" id="2.170.130.10">
    <property type="entry name" value="TonB-dependent receptor, plug domain"/>
    <property type="match status" value="1"/>
</dbReference>
<gene>
    <name evidence="10" type="ORF">SAMN02927921_03568</name>
</gene>
<dbReference type="InterPro" id="IPR039426">
    <property type="entry name" value="TonB-dep_rcpt-like"/>
</dbReference>
<name>A0A1K1RHY3_9FLAO</name>
<organism evidence="10 11">
    <name type="scientific">Sinomicrobium oceani</name>
    <dbReference type="NCBI Taxonomy" id="1150368"/>
    <lineage>
        <taxon>Bacteria</taxon>
        <taxon>Pseudomonadati</taxon>
        <taxon>Bacteroidota</taxon>
        <taxon>Flavobacteriia</taxon>
        <taxon>Flavobacteriales</taxon>
        <taxon>Flavobacteriaceae</taxon>
        <taxon>Sinomicrobium</taxon>
    </lineage>
</organism>
<feature type="domain" description="TonB-dependent receptor plug" evidence="9">
    <location>
        <begin position="118"/>
        <end position="224"/>
    </location>
</feature>
<evidence type="ECO:0000256" key="7">
    <source>
        <dbReference type="PROSITE-ProRule" id="PRU01360"/>
    </source>
</evidence>
<keyword evidence="3 7" id="KW-1134">Transmembrane beta strand</keyword>
<reference evidence="10 11" key="1">
    <citation type="submission" date="2016-11" db="EMBL/GenBank/DDBJ databases">
        <authorList>
            <person name="Jaros S."/>
            <person name="Januszkiewicz K."/>
            <person name="Wedrychowicz H."/>
        </authorList>
    </citation>
    <scope>NUCLEOTIDE SEQUENCE [LARGE SCALE GENOMIC DNA]</scope>
    <source>
        <strain evidence="10 11">CGMCC 1.12145</strain>
    </source>
</reference>
<dbReference type="STRING" id="1150368.SAMN02927921_03568"/>
<dbReference type="FunFam" id="2.170.130.10:FF:000003">
    <property type="entry name" value="SusC/RagA family TonB-linked outer membrane protein"/>
    <property type="match status" value="1"/>
</dbReference>
<comment type="similarity">
    <text evidence="7">Belongs to the TonB-dependent receptor family.</text>
</comment>
<dbReference type="Gene3D" id="2.40.170.20">
    <property type="entry name" value="TonB-dependent receptor, beta-barrel domain"/>
    <property type="match status" value="1"/>
</dbReference>
<evidence type="ECO:0000256" key="3">
    <source>
        <dbReference type="ARBA" id="ARBA00022452"/>
    </source>
</evidence>
<keyword evidence="5 7" id="KW-0472">Membrane</keyword>
<dbReference type="NCBIfam" id="TIGR04057">
    <property type="entry name" value="SusC_RagA_signa"/>
    <property type="match status" value="1"/>
</dbReference>
<dbReference type="InterPro" id="IPR023997">
    <property type="entry name" value="TonB-dep_OMP_SusC/RagA_CS"/>
</dbReference>
<sequence>MFMKLKLLLFASLLFSGLYAGAQDDIRVEGTVSFEQDGTPLPGVNVLVEGTQIGTVTDFDGNYSLTAPSDATLVFSYIGFKQQKVGISGRSRIDVAMEEDLAKLDEVVVVGYGTQRKVNLTGSVSSISSEELSDRPITQASQALAGLSSGISVQQGSGRPGSDGASIRIRGLGTFSGAGNEPLVLIDGLASSINDIDPNNIKSISILKDAASASIYGTRAANGVILIETKRGSSGDMKVSYNSYIGWQKVTQLPDFLDAEGYARMRNEANRNQGQADAYTEEEVGWFADGSDPDNYPNVPHLKNLLRSGSGFQTNHNLSFTGGNEKNKYLFAFGYLKQDGVVAENTYNKYNVLLNFDSQIKENLNLKVSLNGYSSDTNEPRQYDGDLTSIIGYAVRQGPVYAGRKSDGTYGYQDNYSPEAWLASESFSSRRNKYFLGGTELTWNLFEGFELSGKAGFKYFGYENKDFSSSFIFDENKTVGPNNLNVQDGENQLVTLQALARYTRDFGAHNLSFLAGFSQEEYKDSFLRGYRDDFPNNELYELNAGAQSNMQAYGSGASWGLRSFFGRVNYNYAGKYLFEANARYDGTSRFPKDGRWGFFPSFSAGWRISEESFIKENAGWIQNLKLRASWGMLGNQNIGNYPYQNVLTLGRNYPFGGNLISGARLTNLANTDITWETTSVTNIGLDFSILKGALDITAEYFDKTTSDILYQVSVSDVLGLTPSEVNAAEVRNNGFEMSVNYTMDLGNFNIGISPNFSYTKNRVTKLANGLQQDIGQGLFVGHSVNSTYGYVADGLFTDADDIANYPDQPYQAEPGFVRYKDISGPDGVPDGVVDATYDRKVIGSYFPKYAYGLNLNADYKNFDLSAIFQGLAGYKRQIGSYQAYAFFNGGQIQQWQADGRWTEENPDRNAEYIKLTSLNQGSGTLMPSTFWNRNAGFLRLKNLQIGYSFPKKILEILKVTRLRVYAGGQNLFTLNDFYKGWDPEMGQEASDNSPFYPITSVYTFGVNVNF</sequence>
<evidence type="ECO:0000256" key="1">
    <source>
        <dbReference type="ARBA" id="ARBA00004571"/>
    </source>
</evidence>
<evidence type="ECO:0000256" key="5">
    <source>
        <dbReference type="ARBA" id="ARBA00023136"/>
    </source>
</evidence>
<accession>A0A1K1RHY3</accession>
<evidence type="ECO:0000313" key="11">
    <source>
        <dbReference type="Proteomes" id="UP000182248"/>
    </source>
</evidence>
<proteinExistence type="inferred from homology"/>
<dbReference type="OrthoDB" id="9768177at2"/>
<dbReference type="NCBIfam" id="TIGR04056">
    <property type="entry name" value="OMP_RagA_SusC"/>
    <property type="match status" value="1"/>
</dbReference>
<evidence type="ECO:0000256" key="6">
    <source>
        <dbReference type="ARBA" id="ARBA00023237"/>
    </source>
</evidence>
<evidence type="ECO:0000256" key="4">
    <source>
        <dbReference type="ARBA" id="ARBA00022692"/>
    </source>
</evidence>
<dbReference type="Gene3D" id="2.60.40.1120">
    <property type="entry name" value="Carboxypeptidase-like, regulatory domain"/>
    <property type="match status" value="1"/>
</dbReference>
<protein>
    <submittedName>
        <fullName evidence="10">TonB-linked outer membrane protein, SusC/RagA family</fullName>
    </submittedName>
</protein>
<evidence type="ECO:0000256" key="8">
    <source>
        <dbReference type="SAM" id="SignalP"/>
    </source>
</evidence>
<dbReference type="InterPro" id="IPR023996">
    <property type="entry name" value="TonB-dep_OMP_SusC/RagA"/>
</dbReference>
<dbReference type="Pfam" id="PF13715">
    <property type="entry name" value="CarbopepD_reg_2"/>
    <property type="match status" value="1"/>
</dbReference>
<dbReference type="SUPFAM" id="SSF49464">
    <property type="entry name" value="Carboxypeptidase regulatory domain-like"/>
    <property type="match status" value="1"/>
</dbReference>
<dbReference type="GO" id="GO:0009279">
    <property type="term" value="C:cell outer membrane"/>
    <property type="evidence" value="ECO:0007669"/>
    <property type="project" value="UniProtKB-SubCell"/>
</dbReference>
<dbReference type="InterPro" id="IPR012910">
    <property type="entry name" value="Plug_dom"/>
</dbReference>
<comment type="subcellular location">
    <subcellularLocation>
        <location evidence="1 7">Cell outer membrane</location>
        <topology evidence="1 7">Multi-pass membrane protein</topology>
    </subcellularLocation>
</comment>